<dbReference type="PROSITE" id="PS51644">
    <property type="entry name" value="HTH_OST"/>
    <property type="match status" value="1"/>
</dbReference>
<evidence type="ECO:0000313" key="3">
    <source>
        <dbReference type="Proteomes" id="UP000594468"/>
    </source>
</evidence>
<dbReference type="Gene3D" id="3.30.420.610">
    <property type="entry name" value="LOTUS domain-like"/>
    <property type="match status" value="1"/>
</dbReference>
<feature type="domain" description="HTH OST-type" evidence="1">
    <location>
        <begin position="180"/>
        <end position="259"/>
    </location>
</feature>
<dbReference type="CDD" id="cd11297">
    <property type="entry name" value="PIN_LabA-like_N_1"/>
    <property type="match status" value="1"/>
</dbReference>
<keyword evidence="3" id="KW-1185">Reference proteome</keyword>
<dbReference type="Pfam" id="PF01936">
    <property type="entry name" value="NYN"/>
    <property type="match status" value="1"/>
</dbReference>
<dbReference type="InterPro" id="IPR041966">
    <property type="entry name" value="LOTUS-like"/>
</dbReference>
<dbReference type="PANTHER" id="PTHR35811">
    <property type="entry name" value="SLR1870 PROTEIN"/>
    <property type="match status" value="1"/>
</dbReference>
<dbReference type="GO" id="GO:0004540">
    <property type="term" value="F:RNA nuclease activity"/>
    <property type="evidence" value="ECO:0007669"/>
    <property type="project" value="InterPro"/>
</dbReference>
<evidence type="ECO:0000259" key="1">
    <source>
        <dbReference type="PROSITE" id="PS51644"/>
    </source>
</evidence>
<dbReference type="InterPro" id="IPR025605">
    <property type="entry name" value="OST-HTH/LOTUS_dom"/>
</dbReference>
<evidence type="ECO:0000313" key="2">
    <source>
        <dbReference type="EMBL" id="QPC85092.1"/>
    </source>
</evidence>
<organism evidence="2 3">
    <name type="scientific">Phototrophicus methaneseepsis</name>
    <dbReference type="NCBI Taxonomy" id="2710758"/>
    <lineage>
        <taxon>Bacteria</taxon>
        <taxon>Bacillati</taxon>
        <taxon>Chloroflexota</taxon>
        <taxon>Candidatus Thermofontia</taxon>
        <taxon>Phototrophicales</taxon>
        <taxon>Phototrophicaceae</taxon>
        <taxon>Phototrophicus</taxon>
    </lineage>
</organism>
<dbReference type="CDD" id="cd10146">
    <property type="entry name" value="LabA_like_C"/>
    <property type="match status" value="1"/>
</dbReference>
<protein>
    <submittedName>
        <fullName evidence="2">NYN domain-containing protein</fullName>
    </submittedName>
</protein>
<dbReference type="AlphaFoldDB" id="A0A7S8IGV3"/>
<proteinExistence type="predicted"/>
<dbReference type="KEGG" id="pmet:G4Y79_01220"/>
<dbReference type="Proteomes" id="UP000594468">
    <property type="component" value="Chromosome"/>
</dbReference>
<sequence length="262" mass="29081">MLIDGDNAQHSLLKQMFEEASRYGEVTIRRAYGDWTEPNLSNWRPVMLAHAIQPIQQWRYTTGKNATDSALIIDAMDILYSGTVQGFCVISSDSDYTRLCTRIRESGLFVMGIGREKTPEAFINACNVFVYVENLIQSDEVDIATTVKKTDEVKTPAVVKAPAKTSATAKKPAKAKPNTSQKDLLNLLRRAFDIAVQDDDGWVHLGPLGNALQRIEPSFDSRTYGFKSLSLLIKSMPKQVEVKGAKKTGASTIYARMKDVQG</sequence>
<dbReference type="Pfam" id="PF12872">
    <property type="entry name" value="OST-HTH"/>
    <property type="match status" value="1"/>
</dbReference>
<dbReference type="InterPro" id="IPR021139">
    <property type="entry name" value="NYN"/>
</dbReference>
<gene>
    <name evidence="2" type="ORF">G4Y79_01220</name>
</gene>
<dbReference type="Gene3D" id="3.40.50.1010">
    <property type="entry name" value="5'-nuclease"/>
    <property type="match status" value="1"/>
</dbReference>
<name>A0A7S8IGV3_9CHLR</name>
<dbReference type="EMBL" id="CP062983">
    <property type="protein sequence ID" value="QPC85092.1"/>
    <property type="molecule type" value="Genomic_DNA"/>
</dbReference>
<accession>A0A7S8IGV3</accession>
<reference evidence="2 3" key="1">
    <citation type="submission" date="2020-02" db="EMBL/GenBank/DDBJ databases">
        <authorList>
            <person name="Zheng R.K."/>
            <person name="Sun C.M."/>
        </authorList>
    </citation>
    <scope>NUCLEOTIDE SEQUENCE [LARGE SCALE GENOMIC DNA]</scope>
    <source>
        <strain evidence="3">rifampicinis</strain>
    </source>
</reference>
<dbReference type="PANTHER" id="PTHR35811:SF1">
    <property type="entry name" value="HTH OST-TYPE DOMAIN-CONTAINING PROTEIN"/>
    <property type="match status" value="1"/>
</dbReference>